<organism evidence="1 2">
    <name type="scientific">Rhizobium mongolense</name>
    <dbReference type="NCBI Taxonomy" id="57676"/>
    <lineage>
        <taxon>Bacteria</taxon>
        <taxon>Pseudomonadati</taxon>
        <taxon>Pseudomonadota</taxon>
        <taxon>Alphaproteobacteria</taxon>
        <taxon>Hyphomicrobiales</taxon>
        <taxon>Rhizobiaceae</taxon>
        <taxon>Rhizobium/Agrobacterium group</taxon>
        <taxon>Rhizobium</taxon>
    </lineage>
</organism>
<keyword evidence="2" id="KW-1185">Reference proteome</keyword>
<dbReference type="EMBL" id="JACIFX010000001">
    <property type="protein sequence ID" value="MBB4227126.1"/>
    <property type="molecule type" value="Genomic_DNA"/>
</dbReference>
<proteinExistence type="predicted"/>
<name>A0ABR6IGZ4_9HYPH</name>
<protein>
    <submittedName>
        <fullName evidence="1">Uncharacterized protein</fullName>
    </submittedName>
</protein>
<accession>A0ABR6IGZ4</accession>
<dbReference type="Proteomes" id="UP000551353">
    <property type="component" value="Unassembled WGS sequence"/>
</dbReference>
<reference evidence="1 2" key="1">
    <citation type="submission" date="2020-08" db="EMBL/GenBank/DDBJ databases">
        <title>Genomic Encyclopedia of Type Strains, Phase IV (KMG-V): Genome sequencing to study the core and pangenomes of soil and plant-associated prokaryotes.</title>
        <authorList>
            <person name="Whitman W."/>
        </authorList>
    </citation>
    <scope>NUCLEOTIDE SEQUENCE [LARGE SCALE GENOMIC DNA]</scope>
    <source>
        <strain evidence="1 2">SEMIA 4087</strain>
    </source>
</reference>
<sequence length="34" mass="3810">MMTFNPKGRHLIAGEWVEGTDLFASQPPWSVSYG</sequence>
<evidence type="ECO:0000313" key="1">
    <source>
        <dbReference type="EMBL" id="MBB4227126.1"/>
    </source>
</evidence>
<gene>
    <name evidence="1" type="ORF">GGD56_000946</name>
</gene>
<comment type="caution">
    <text evidence="1">The sequence shown here is derived from an EMBL/GenBank/DDBJ whole genome shotgun (WGS) entry which is preliminary data.</text>
</comment>
<evidence type="ECO:0000313" key="2">
    <source>
        <dbReference type="Proteomes" id="UP000551353"/>
    </source>
</evidence>